<dbReference type="EMBL" id="AC112518">
    <property type="status" value="NOT_ANNOTATED_CDS"/>
    <property type="molecule type" value="Genomic_DNA"/>
</dbReference>
<name>A0A8Q3SIG6_HUMAN</name>
<proteinExistence type="predicted"/>
<dbReference type="SMR" id="A0A8Q3SIG6"/>
<sequence>MTSKLAVALLAAFLISAALCEGKHIFLTYSVFLCLNVILR</sequence>
<accession>A0A8Q3SIG6</accession>
<dbReference type="Proteomes" id="UP000005640">
    <property type="component" value="Chromosome 4"/>
</dbReference>
<dbReference type="OpenTargets" id="ENSG00000169429"/>
<gene>
    <name evidence="1" type="primary">CXCL8</name>
</gene>
<evidence type="ECO:0000313" key="2">
    <source>
        <dbReference type="Proteomes" id="UP000005640"/>
    </source>
</evidence>
<dbReference type="OrthoDB" id="9937393at2759"/>
<reference evidence="1" key="1">
    <citation type="journal article" date="2001" name="Nature">
        <title>Initial sequencing and analysis of the human genome.</title>
        <authorList>
            <consortium name="International Human Genome Sequencing Consortium"/>
            <person name="Lander E.S."/>
            <person name="Linton L.M."/>
            <person name="Birren B."/>
            <person name="Nusbaum C."/>
            <person name="Zody M.C."/>
            <person name="Baldwin J."/>
            <person name="Devon K."/>
            <person name="Dewar K."/>
            <person name="Doyle M."/>
            <person name="FitzHugh W."/>
            <person name="Funke R."/>
            <person name="Gage D."/>
            <person name="Harris K."/>
            <person name="Heaford A."/>
            <person name="Howland J."/>
            <person name="Kann L."/>
            <person name="Lehoczky J."/>
            <person name="LeVine R."/>
            <person name="McEwan P."/>
            <person name="McKernan K."/>
            <person name="Meldrim J."/>
            <person name="Mesirov J.P."/>
            <person name="Miranda C."/>
            <person name="Morris W."/>
            <person name="Naylor J."/>
            <person name="Raymond C."/>
            <person name="Rosetti M."/>
            <person name="Santos R."/>
            <person name="Sheridan A."/>
            <person name="Sougnez C."/>
            <person name="Stange-Thomann N."/>
            <person name="Stojanovic N."/>
            <person name="Subramanian A."/>
            <person name="Wyman D."/>
            <person name="Rogers J."/>
            <person name="Sulston J."/>
            <person name="Ainscough R."/>
            <person name="Beck S."/>
            <person name="Bentley D."/>
            <person name="Burton J."/>
            <person name="Clee C."/>
            <person name="Carter N."/>
            <person name="Coulson A."/>
            <person name="Deadman R."/>
            <person name="Deloukas P."/>
            <person name="Dunham A."/>
            <person name="Dunham I."/>
            <person name="Durbin R."/>
            <person name="French L."/>
            <person name="Grafham D."/>
            <person name="Gregory S."/>
            <person name="Hubbard T."/>
            <person name="Humphray S."/>
            <person name="Hunt A."/>
            <person name="Jones M."/>
            <person name="Lloyd C."/>
            <person name="McMurray A."/>
            <person name="Matthews L."/>
            <person name="Mercer S."/>
            <person name="Milne S."/>
            <person name="Mullikin J.C."/>
            <person name="Mungall A."/>
            <person name="Plumb R."/>
            <person name="Ross M."/>
            <person name="Shownkeen R."/>
            <person name="Sims S."/>
            <person name="Waterston R.H."/>
            <person name="Wilson R.K."/>
            <person name="Hillier L.W."/>
            <person name="McPherson J.D."/>
            <person name="Marra M.A."/>
            <person name="Mardis E.R."/>
            <person name="Fulton L.A."/>
            <person name="Chinwalla A.T."/>
            <person name="Pepin K.H."/>
            <person name="Gish W.R."/>
            <person name="Chissoe S.L."/>
            <person name="Wendl M.C."/>
            <person name="Delehaunty K.D."/>
            <person name="Miner T.L."/>
            <person name="Delehaunty A."/>
            <person name="Kramer J.B."/>
            <person name="Cook L.L."/>
            <person name="Fulton R.S."/>
            <person name="Johnson D.L."/>
            <person name="Minx P.J."/>
            <person name="Clifton S.W."/>
            <person name="Hawkins T."/>
            <person name="Branscomb E."/>
            <person name="Predki P."/>
            <person name="Richardson P."/>
            <person name="Wenning S."/>
            <person name="Slezak T."/>
            <person name="Doggett N."/>
            <person name="Cheng J.F."/>
            <person name="Olsen A."/>
            <person name="Lucas S."/>
            <person name="Elkin C."/>
            <person name="Uberbacher E."/>
            <person name="Frazier M."/>
            <person name="Gibbs R.A."/>
            <person name="Muzny D.M."/>
            <person name="Scherer S.E."/>
            <person name="Bouck J.B."/>
            <person name="Sodergren E.J."/>
            <person name="Worley K.C."/>
            <person name="Rives C.M."/>
            <person name="Gorrell J.H."/>
            <person name="Metzker M.L."/>
            <person name="Naylor S.L."/>
            <person name="Kucherlapati R.S."/>
            <person name="Nelson D.L."/>
            <person name="Weinstock G.M."/>
            <person name="Sakaki Y."/>
            <person name="Fujiyama A."/>
            <person name="Hattori M."/>
            <person name="Yada T."/>
            <person name="Toyoda A."/>
            <person name="Itoh T."/>
            <person name="Kawagoe C."/>
            <person name="Watanabe H."/>
            <person name="Totoki Y."/>
            <person name="Taylor T."/>
            <person name="Weissenbach J."/>
            <person name="Heilig R."/>
            <person name="Saurin W."/>
            <person name="Artiguenave F."/>
            <person name="Brottier P."/>
            <person name="Bruls T."/>
            <person name="Pelletier E."/>
            <person name="Robert C."/>
            <person name="Wincker P."/>
            <person name="Smith D.R."/>
            <person name="Doucette-Stamm L."/>
            <person name="Rubenfield M."/>
            <person name="Weinstock K."/>
            <person name="Lee H.M."/>
            <person name="Dubois J."/>
            <person name="Rosenthal A."/>
            <person name="Platzer M."/>
            <person name="Nyakatura G."/>
            <person name="Taudien S."/>
            <person name="Rump A."/>
            <person name="Yang H."/>
            <person name="Yu J."/>
            <person name="Wang J."/>
            <person name="Huang G."/>
            <person name="Gu J."/>
            <person name="Hood L."/>
            <person name="Rowen L."/>
            <person name="Madan A."/>
            <person name="Qin S."/>
            <person name="Davis R.W."/>
            <person name="Federspiel N.A."/>
            <person name="Abola A.P."/>
            <person name="Proctor M.J."/>
            <person name="Myers R.M."/>
            <person name="Schmutz J."/>
            <person name="Dickson M."/>
            <person name="Grimwood J."/>
            <person name="Cox D.R."/>
            <person name="Olson M.V."/>
            <person name="Kaul R."/>
            <person name="Raymond C."/>
            <person name="Shimizu N."/>
            <person name="Kawasaki K."/>
            <person name="Minoshima S."/>
            <person name="Evans G.A."/>
            <person name="Athanasiou M."/>
            <person name="Schultz R."/>
            <person name="Roe B.A."/>
            <person name="Chen F."/>
            <person name="Pan H."/>
            <person name="Ramser J."/>
            <person name="Lehrach H."/>
            <person name="Reinhardt R."/>
            <person name="McCombie W.R."/>
            <person name="de la Bastide M."/>
            <person name="Dedhia N."/>
            <person name="Blocker H."/>
            <person name="Hornischer K."/>
            <person name="Nordsiek G."/>
            <person name="Agarwala R."/>
            <person name="Aravind L."/>
            <person name="Bailey J.A."/>
            <person name="Bateman A."/>
            <person name="Batzoglou S."/>
            <person name="Birney E."/>
            <person name="Bork P."/>
            <person name="Brown D.G."/>
            <person name="Burge C.B."/>
            <person name="Cerutti L."/>
            <person name="Chen H.C."/>
            <person name="Church D."/>
            <person name="Clamp M."/>
            <person name="Copley R.R."/>
            <person name="Doerks T."/>
            <person name="Eddy S.R."/>
            <person name="Eichler E.E."/>
            <person name="Furey T.S."/>
            <person name="Galagan J."/>
            <person name="Gilbert J.G."/>
            <person name="Harmon C."/>
            <person name="Hayashizaki Y."/>
            <person name="Haussler D."/>
            <person name="Hermjakob H."/>
            <person name="Hokamp K."/>
            <person name="Jang W."/>
            <person name="Johnson L.S."/>
            <person name="Jones T.A."/>
            <person name="Kasif S."/>
            <person name="Kaspryzk A."/>
            <person name="Kennedy S."/>
            <person name="Kent W.J."/>
            <person name="Kitts P."/>
            <person name="Koonin E.V."/>
            <person name="Korf I."/>
            <person name="Kulp D."/>
            <person name="Lancet D."/>
            <person name="Lowe T.M."/>
            <person name="McLysaght A."/>
            <person name="Mikkelsen T."/>
            <person name="Moran J.V."/>
            <person name="Mulder N."/>
            <person name="Pollara V.J."/>
            <person name="Ponting C.P."/>
            <person name="Schuler G."/>
            <person name="Schultz J."/>
            <person name="Slater G."/>
            <person name="Smit A.F."/>
            <person name="Stupka E."/>
            <person name="Szustakowski J."/>
            <person name="Thierry-Mieg D."/>
            <person name="Thierry-Mieg J."/>
            <person name="Wagner L."/>
            <person name="Wallis J."/>
            <person name="Wheeler R."/>
            <person name="Williams A."/>
            <person name="Wolf Y.I."/>
            <person name="Wolfe K.H."/>
            <person name="Yang S.P."/>
            <person name="Yeh R.F."/>
            <person name="Collins F."/>
            <person name="Guyer M.S."/>
            <person name="Peterson J."/>
            <person name="Felsenfeld A."/>
            <person name="Wetterstrand K.A."/>
            <person name="Patrinos A."/>
            <person name="Morgan M.J."/>
            <person name="de Jong P."/>
            <person name="Catanese J.J."/>
            <person name="Osoegawa K."/>
            <person name="Shizuya H."/>
            <person name="Choi S."/>
            <person name="Chen Y.J."/>
        </authorList>
    </citation>
    <scope>NUCLEOTIDE SEQUENCE [LARGE SCALE GENOMIC DNA]</scope>
</reference>
<reference evidence="1 2" key="3">
    <citation type="journal article" date="2005" name="Nature">
        <title>Generation and annotation of the DNA sequences of human chromosomes 2 and 4.</title>
        <authorList>
            <person name="Hillier L.W."/>
            <person name="Graves T.A."/>
            <person name="Fulton R.S."/>
            <person name="Fulton L.A."/>
            <person name="Pepin K.H."/>
            <person name="Minx P."/>
            <person name="Wagner-McPherson C."/>
            <person name="Layman D."/>
            <person name="Wylie K."/>
            <person name="Sekhon M."/>
            <person name="Becker M.C."/>
            <person name="Fewell G.A."/>
            <person name="Delehaunty K.D."/>
            <person name="Miner T.L."/>
            <person name="Nash W.E."/>
            <person name="Kremitzki C."/>
            <person name="Oddy L."/>
            <person name="Du H."/>
            <person name="Sun H."/>
            <person name="Bradshaw-Cordum H."/>
            <person name="Ali J."/>
            <person name="Carter J."/>
            <person name="Cordes M."/>
            <person name="Harris A."/>
            <person name="Isak A."/>
            <person name="van Brunt A."/>
            <person name="Nguyen C."/>
            <person name="Du F."/>
            <person name="Courtney L."/>
            <person name="Kalicki J."/>
            <person name="Ozersky P."/>
            <person name="Abbott S."/>
            <person name="Armstrong J."/>
            <person name="Belter E.A."/>
            <person name="Caruso L."/>
            <person name="Cedroni M."/>
            <person name="Cotton M."/>
            <person name="Davidson T."/>
            <person name="Desai A."/>
            <person name="Elliott G."/>
            <person name="Erb T."/>
            <person name="Fronick C."/>
            <person name="Gaige T."/>
            <person name="Haakenson W."/>
            <person name="Haglund K."/>
            <person name="Holmes A."/>
            <person name="Harkins R."/>
            <person name="Kim K."/>
            <person name="Kruchowski S.S."/>
            <person name="Strong C.M."/>
            <person name="Grewal N."/>
            <person name="Goyea E."/>
            <person name="Hou S."/>
            <person name="Levy A."/>
            <person name="Martinka S."/>
            <person name="Mead K."/>
            <person name="McLellan M.D."/>
            <person name="Meyer R."/>
            <person name="Randall-Maher J."/>
            <person name="Tomlinson C."/>
            <person name="Dauphin-Kohlberg S."/>
            <person name="Kozlowicz-Reilly A."/>
            <person name="Shah N."/>
            <person name="Swearengen-Shahid S."/>
            <person name="Snider J."/>
            <person name="Strong J.T."/>
            <person name="Thompson J."/>
            <person name="Yoakum M."/>
            <person name="Leonard S."/>
            <person name="Pearman C."/>
            <person name="Trani L."/>
            <person name="Radionenko M."/>
            <person name="Waligorski J.E."/>
            <person name="Wang C."/>
            <person name="Rock S.M."/>
            <person name="Tin-Wollam A.M."/>
            <person name="Maupin R."/>
            <person name="Latreille P."/>
            <person name="Wendl M.C."/>
            <person name="Yang S.P."/>
            <person name="Pohl C."/>
            <person name="Wallis J.W."/>
            <person name="Spieth J."/>
            <person name="Bieri T.A."/>
            <person name="Berkowicz N."/>
            <person name="Nelson J.O."/>
            <person name="Osborne J."/>
            <person name="Ding L."/>
            <person name="Meyer R."/>
            <person name="Sabo A."/>
            <person name="Shotland Y."/>
            <person name="Sinha P."/>
            <person name="Wohldmann P.E."/>
            <person name="Cook L.L."/>
            <person name="Hickenbotham M.T."/>
            <person name="Eldred J."/>
            <person name="Williams D."/>
            <person name="Jones T.A."/>
            <person name="She X."/>
            <person name="Ciccarelli F.D."/>
            <person name="Izaurralde E."/>
            <person name="Taylor J."/>
            <person name="Schmutz J."/>
            <person name="Myers R.M."/>
            <person name="Cox D.R."/>
            <person name="Huang X."/>
            <person name="McPherson J.D."/>
            <person name="Mardis E.R."/>
            <person name="Clifton S.W."/>
            <person name="Warren W.C."/>
            <person name="Chinwalla A.T."/>
            <person name="Eddy S.R."/>
            <person name="Marra M.A."/>
            <person name="Ovcharenko I."/>
            <person name="Furey T.S."/>
            <person name="Miller W."/>
            <person name="Eichler E.E."/>
            <person name="Bork P."/>
            <person name="Suyama M."/>
            <person name="Torrents D."/>
            <person name="Waterston R.H."/>
            <person name="Wilson R.K."/>
        </authorList>
    </citation>
    <scope>NUCLEOTIDE SEQUENCE [LARGE SCALE GENOMIC DNA]</scope>
</reference>
<reference evidence="1" key="4">
    <citation type="submission" date="2025-05" db="UniProtKB">
        <authorList>
            <consortium name="Ensembl"/>
        </authorList>
    </citation>
    <scope>IDENTIFICATION</scope>
</reference>
<protein>
    <submittedName>
        <fullName evidence="1">C-X-C motif chemokine ligand 8</fullName>
    </submittedName>
</protein>
<evidence type="ECO:0000313" key="1">
    <source>
        <dbReference type="Ensembl" id="ENSP00000512424.1"/>
    </source>
</evidence>
<reference evidence="1" key="2">
    <citation type="journal article" date="2004" name="Nature">
        <title>Finishing the euchromatic sequence of the human genome.</title>
        <authorList>
            <consortium name="International Human Genome Sequencing Consortium"/>
        </authorList>
    </citation>
    <scope>NUCLEOTIDE SEQUENCE [LARGE SCALE GENOMIC DNA]</scope>
</reference>
<keyword evidence="2" id="KW-1185">Reference proteome</keyword>
<dbReference type="AlphaFoldDB" id="A0A8Q3SIG6"/>
<organism evidence="1 2">
    <name type="scientific">Homo sapiens</name>
    <name type="common">Human</name>
    <dbReference type="NCBI Taxonomy" id="9606"/>
    <lineage>
        <taxon>Eukaryota</taxon>
        <taxon>Metazoa</taxon>
        <taxon>Chordata</taxon>
        <taxon>Craniata</taxon>
        <taxon>Vertebrata</taxon>
        <taxon>Euteleostomi</taxon>
        <taxon>Mammalia</taxon>
        <taxon>Eutheria</taxon>
        <taxon>Euarchontoglires</taxon>
        <taxon>Primates</taxon>
        <taxon>Haplorrhini</taxon>
        <taxon>Catarrhini</taxon>
        <taxon>Hominidae</taxon>
        <taxon>Homo</taxon>
    </lineage>
</organism>
<dbReference type="Ensembl" id="ENST00000696131.1">
    <property type="protein sequence ID" value="ENSP00000512424.1"/>
    <property type="gene ID" value="ENSG00000169429.13"/>
</dbReference>
<dbReference type="Ensembl" id="ENST00000696132.1">
    <property type="protein sequence ID" value="ENSP00000512425.1"/>
    <property type="gene ID" value="ENSG00000169429.13"/>
</dbReference>
<dbReference type="HGNC" id="HGNC:6025">
    <property type="gene designation" value="CXCL8"/>
</dbReference>
<dbReference type="GeneTree" id="ENSGT00940000160757"/>